<protein>
    <submittedName>
        <fullName evidence="3">Uncharacterized protein</fullName>
    </submittedName>
</protein>
<organism evidence="3">
    <name type="scientific">Cladocopium goreaui</name>
    <dbReference type="NCBI Taxonomy" id="2562237"/>
    <lineage>
        <taxon>Eukaryota</taxon>
        <taxon>Sar</taxon>
        <taxon>Alveolata</taxon>
        <taxon>Dinophyceae</taxon>
        <taxon>Suessiales</taxon>
        <taxon>Symbiodiniaceae</taxon>
        <taxon>Cladocopium</taxon>
    </lineage>
</organism>
<dbReference type="PANTHER" id="PTHR31102:SF1">
    <property type="entry name" value="CATION_H+ EXCHANGER DOMAIN-CONTAINING PROTEIN"/>
    <property type="match status" value="1"/>
</dbReference>
<proteinExistence type="predicted"/>
<dbReference type="EMBL" id="CAMXCT020003370">
    <property type="protein sequence ID" value="CAL1157509.1"/>
    <property type="molecule type" value="Genomic_DNA"/>
</dbReference>
<comment type="caution">
    <text evidence="3">The sequence shown here is derived from an EMBL/GenBank/DDBJ whole genome shotgun (WGS) entry which is preliminary data.</text>
</comment>
<dbReference type="InterPro" id="IPR051843">
    <property type="entry name" value="CPA1_transporter"/>
</dbReference>
<gene>
    <name evidence="3" type="ORF">C1SCF055_LOCUS29949</name>
</gene>
<keyword evidence="2" id="KW-0472">Membrane</keyword>
<feature type="transmembrane region" description="Helical" evidence="2">
    <location>
        <begin position="323"/>
        <end position="345"/>
    </location>
</feature>
<feature type="region of interest" description="Disordered" evidence="1">
    <location>
        <begin position="452"/>
        <end position="481"/>
    </location>
</feature>
<evidence type="ECO:0000313" key="4">
    <source>
        <dbReference type="EMBL" id="CAL1157509.1"/>
    </source>
</evidence>
<dbReference type="PANTHER" id="PTHR31102">
    <property type="match status" value="1"/>
</dbReference>
<dbReference type="EMBL" id="CAMXCT030003370">
    <property type="protein sequence ID" value="CAL4791446.1"/>
    <property type="molecule type" value="Genomic_DNA"/>
</dbReference>
<evidence type="ECO:0000313" key="3">
    <source>
        <dbReference type="EMBL" id="CAI4004134.1"/>
    </source>
</evidence>
<feature type="compositionally biased region" description="Low complexity" evidence="1">
    <location>
        <begin position="460"/>
        <end position="477"/>
    </location>
</feature>
<feature type="transmembrane region" description="Helical" evidence="2">
    <location>
        <begin position="384"/>
        <end position="405"/>
    </location>
</feature>
<feature type="transmembrane region" description="Helical" evidence="2">
    <location>
        <begin position="115"/>
        <end position="134"/>
    </location>
</feature>
<reference evidence="4" key="2">
    <citation type="submission" date="2024-04" db="EMBL/GenBank/DDBJ databases">
        <authorList>
            <person name="Chen Y."/>
            <person name="Shah S."/>
            <person name="Dougan E. K."/>
            <person name="Thang M."/>
            <person name="Chan C."/>
        </authorList>
    </citation>
    <scope>NUCLEOTIDE SEQUENCE [LARGE SCALE GENOMIC DNA]</scope>
</reference>
<keyword evidence="2" id="KW-1133">Transmembrane helix</keyword>
<dbReference type="EMBL" id="CAMXCT010003370">
    <property type="protein sequence ID" value="CAI4004134.1"/>
    <property type="molecule type" value="Genomic_DNA"/>
</dbReference>
<accession>A0A9P1G7T1</accession>
<evidence type="ECO:0000256" key="2">
    <source>
        <dbReference type="SAM" id="Phobius"/>
    </source>
</evidence>
<keyword evidence="2" id="KW-0812">Transmembrane</keyword>
<sequence>MTAINGLDYPVPLGIAYILLSGCVLRAIFVWMQLPASVGVMLSGFIFRHFFQDELLFARDELQELAFFLVLLTAGLEIRVEQLKWHIFVMAILPAACEILGIALYAYYVMQYTRLEGLVLGSVLAALGDGLVIPKMQEFGQSFPDHALPRLVSTWAPVEASFVLTTFGVLAGLATPEAATAIHRIVLANALRLVATLLVGIIFGAISGGFMNAISDQDFGPGIFTGSTSERLLMLLATTLWAFALGQGDEGHELVPMGFAKGSMFQPELLVIVTGACFAKISDHEILQKIEIALRDVWTFGQIFLFSMLGSKITPDLLPQLGHILPVMLVGLVWRLLGVALGILITCHSRERPRSILPDTMFCFLCTLPRATIQGALGGKPKELHFFGASLVCSYIFTAAQLYILCYSVTGMILLHTLGPKLLEWSEQLQKSPDLRIQQVAATAAKTELERTALLDSESAKSPSRRSSSAGEPGSSSQKTAASNASFSTIHGFDNYQPSLLGMKGRKETQDAKMLDASTSPKRQEVVVKALRPQKVTLKVSRAGPQEVQTKDGTISVDIPARAVGETFEFNFGPAPDYVLRAPWAPTERHYDFGRSDGRALHVPVPAGQKRVFLIPKGLMLDIPNGTSPGAVLCFKHPDKAAVSNWFTTRLPKNWRAGKRYLPVRLPKEEYQFEYGSGNFFQDMCQQFLLLIEQMWEDFTQMCQNCRFWR</sequence>
<feature type="transmembrane region" description="Helical" evidence="2">
    <location>
        <begin position="186"/>
        <end position="206"/>
    </location>
</feature>
<keyword evidence="5" id="KW-1185">Reference proteome</keyword>
<name>A0A9P1G7T1_9DINO</name>
<feature type="transmembrane region" description="Helical" evidence="2">
    <location>
        <begin position="154"/>
        <end position="174"/>
    </location>
</feature>
<evidence type="ECO:0000313" key="5">
    <source>
        <dbReference type="Proteomes" id="UP001152797"/>
    </source>
</evidence>
<dbReference type="OrthoDB" id="423807at2759"/>
<evidence type="ECO:0000256" key="1">
    <source>
        <dbReference type="SAM" id="MobiDB-lite"/>
    </source>
</evidence>
<feature type="transmembrane region" description="Helical" evidence="2">
    <location>
        <begin position="86"/>
        <end position="108"/>
    </location>
</feature>
<dbReference type="Proteomes" id="UP001152797">
    <property type="component" value="Unassembled WGS sequence"/>
</dbReference>
<feature type="transmembrane region" description="Helical" evidence="2">
    <location>
        <begin position="15"/>
        <end position="42"/>
    </location>
</feature>
<reference evidence="3" key="1">
    <citation type="submission" date="2022-10" db="EMBL/GenBank/DDBJ databases">
        <authorList>
            <person name="Chen Y."/>
            <person name="Dougan E. K."/>
            <person name="Chan C."/>
            <person name="Rhodes N."/>
            <person name="Thang M."/>
        </authorList>
    </citation>
    <scope>NUCLEOTIDE SEQUENCE</scope>
</reference>
<dbReference type="AlphaFoldDB" id="A0A9P1G7T1"/>